<evidence type="ECO:0000256" key="3">
    <source>
        <dbReference type="ARBA" id="ARBA00022481"/>
    </source>
</evidence>
<evidence type="ECO:0000256" key="13">
    <source>
        <dbReference type="SAM" id="Coils"/>
    </source>
</evidence>
<evidence type="ECO:0000256" key="6">
    <source>
        <dbReference type="ARBA" id="ARBA00023054"/>
    </source>
</evidence>
<dbReference type="AlphaFoldDB" id="H3BBY7"/>
<dbReference type="STRING" id="7897.ENSLACP00000019408"/>
<evidence type="ECO:0000256" key="5">
    <source>
        <dbReference type="ARBA" id="ARBA00022553"/>
    </source>
</evidence>
<dbReference type="Ensembl" id="ENSLACT00000019543.1">
    <property type="protein sequence ID" value="ENSLACP00000019408.1"/>
    <property type="gene ID" value="ENSLACG00000017071.1"/>
</dbReference>
<dbReference type="Gene3D" id="1.20.5.990">
    <property type="entry name" value="Nemo cc2-lz domain - 1d5 darpin complex"/>
    <property type="match status" value="1"/>
</dbReference>
<comment type="subcellular location">
    <subcellularLocation>
        <location evidence="2">Cytoplasm</location>
    </subcellularLocation>
    <subcellularLocation>
        <location evidence="1">Nucleus</location>
    </subcellularLocation>
</comment>
<feature type="compositionally biased region" description="Low complexity" evidence="14">
    <location>
        <begin position="139"/>
        <end position="151"/>
    </location>
</feature>
<keyword evidence="7" id="KW-0395">Inflammatory response</keyword>
<gene>
    <name evidence="16" type="primary">TNIP1</name>
</gene>
<dbReference type="EMBL" id="AFYH01013185">
    <property type="status" value="NOT_ANNOTATED_CDS"/>
    <property type="molecule type" value="Genomic_DNA"/>
</dbReference>
<feature type="coiled-coil region" evidence="13">
    <location>
        <begin position="33"/>
        <end position="79"/>
    </location>
</feature>
<dbReference type="EMBL" id="AFYH01013182">
    <property type="status" value="NOT_ANNOTATED_CDS"/>
    <property type="molecule type" value="Genomic_DNA"/>
</dbReference>
<dbReference type="eggNOG" id="ENOG502QPYT">
    <property type="taxonomic scope" value="Eukaryota"/>
</dbReference>
<evidence type="ECO:0000313" key="16">
    <source>
        <dbReference type="Ensembl" id="ENSLACP00000019408.1"/>
    </source>
</evidence>
<dbReference type="GO" id="GO:0005737">
    <property type="term" value="C:cytoplasm"/>
    <property type="evidence" value="ECO:0007669"/>
    <property type="project" value="UniProtKB-SubCell"/>
</dbReference>
<evidence type="ECO:0000256" key="9">
    <source>
        <dbReference type="ARBA" id="ARBA00073021"/>
    </source>
</evidence>
<reference evidence="17" key="1">
    <citation type="submission" date="2011-08" db="EMBL/GenBank/DDBJ databases">
        <title>The draft genome of Latimeria chalumnae.</title>
        <authorList>
            <person name="Di Palma F."/>
            <person name="Alfoldi J."/>
            <person name="Johnson J."/>
            <person name="Berlin A."/>
            <person name="Gnerre S."/>
            <person name="Jaffe D."/>
            <person name="MacCallum I."/>
            <person name="Young S."/>
            <person name="Walker B.J."/>
            <person name="Lander E."/>
            <person name="Lindblad-Toh K."/>
        </authorList>
    </citation>
    <scope>NUCLEOTIDE SEQUENCE [LARGE SCALE GENOMIC DNA]</scope>
    <source>
        <strain evidence="17">Wild caught</strain>
    </source>
</reference>
<feature type="domain" description="NF-kappa-B essential modulator NEMO CC2-LZ" evidence="15">
    <location>
        <begin position="431"/>
        <end position="526"/>
    </location>
</feature>
<dbReference type="Pfam" id="PF16516">
    <property type="entry name" value="CC2-LZ"/>
    <property type="match status" value="1"/>
</dbReference>
<dbReference type="FunCoup" id="H3BBY7">
    <property type="interactions" value="1716"/>
</dbReference>
<dbReference type="HOGENOM" id="CLU_033970_0_0_1"/>
<dbReference type="EMBL" id="AFYH01013184">
    <property type="status" value="NOT_ANNOTATED_CDS"/>
    <property type="molecule type" value="Genomic_DNA"/>
</dbReference>
<proteinExistence type="predicted"/>
<dbReference type="GO" id="GO:0043124">
    <property type="term" value="P:negative regulation of canonical NF-kappaB signal transduction"/>
    <property type="evidence" value="ECO:0007669"/>
    <property type="project" value="UniProtKB-ARBA"/>
</dbReference>
<evidence type="ECO:0000256" key="12">
    <source>
        <dbReference type="ARBA" id="ARBA00081786"/>
    </source>
</evidence>
<reference evidence="16" key="2">
    <citation type="submission" date="2025-08" db="UniProtKB">
        <authorList>
            <consortium name="Ensembl"/>
        </authorList>
    </citation>
    <scope>IDENTIFICATION</scope>
</reference>
<dbReference type="GO" id="GO:0005634">
    <property type="term" value="C:nucleus"/>
    <property type="evidence" value="ECO:0007669"/>
    <property type="project" value="UniProtKB-SubCell"/>
</dbReference>
<evidence type="ECO:0000256" key="10">
    <source>
        <dbReference type="ARBA" id="ARBA00075165"/>
    </source>
</evidence>
<dbReference type="GO" id="GO:0071222">
    <property type="term" value="P:cellular response to lipopolysaccharide"/>
    <property type="evidence" value="ECO:0007669"/>
    <property type="project" value="TreeGrafter"/>
</dbReference>
<dbReference type="EMBL" id="AFYH01013183">
    <property type="status" value="NOT_ANNOTATED_CDS"/>
    <property type="molecule type" value="Genomic_DNA"/>
</dbReference>
<dbReference type="GeneTree" id="ENSGT00510000046908"/>
<evidence type="ECO:0000313" key="17">
    <source>
        <dbReference type="Proteomes" id="UP000008672"/>
    </source>
</evidence>
<evidence type="ECO:0000256" key="8">
    <source>
        <dbReference type="ARBA" id="ARBA00023242"/>
    </source>
</evidence>
<feature type="region of interest" description="Disordered" evidence="14">
    <location>
        <begin position="124"/>
        <end position="158"/>
    </location>
</feature>
<dbReference type="InterPro" id="IPR032419">
    <property type="entry name" value="CC2-LZ_dom"/>
</dbReference>
<dbReference type="PANTHER" id="PTHR31882:SF3">
    <property type="entry name" value="TNFAIP3-INTERACTING PROTEIN 1"/>
    <property type="match status" value="1"/>
</dbReference>
<dbReference type="Bgee" id="ENSLACG00000017071">
    <property type="expression patterns" value="Expressed in pelvic fin and 6 other cell types or tissues"/>
</dbReference>
<keyword evidence="8" id="KW-0539">Nucleus</keyword>
<evidence type="ECO:0000256" key="14">
    <source>
        <dbReference type="SAM" id="MobiDB-lite"/>
    </source>
</evidence>
<sequence length="532" mass="60690">MEGRGPYRIYDPGGSREEPWLGDTPPQQNRAVYQQLLEENAALKERVKGLQSLVKGDLLEESQTEALKLRQKVEELVRDNKVLTIPPSLERPIPGVSTAAPSERRGSEKNSSCIVAKKTEAAAEGLLKTDQKPPSSGTSSEFEVVNVESSFSPPPPQKTSMTTLVFHPLCHDNNNPSLHLQSLESMLNVYAEESDKNQFFAQLGRMALEFNRLSSKVQENEQKTAILQTLCEELRKENEALRKKLVADLEHKSQTMESLSWVLQQVREVKLNRSSPTGCAPPTEREVEGFSKQMVDSGGVGGGSPTCCSNSLHLLMQAVGRDEKKIKALEHQRIELLDVNKQWDQQFRSMKQQYEKKITELRQRLADSQKVVVDLEAEREQKQRDFDRKLLLAKSKIETEEAEKERVLSELEELAQRNKFLMDQLTPLTKQREYQEKEIQRLNKALEEALSLQASAPQASLFLNCGESGKPLRRQELLTQIEVLKQQVKIFEEDFQKERSDRERMNEEKEELKEQLEKLQTQVTVLGTQVRS</sequence>
<keyword evidence="6 13" id="KW-0175">Coiled coil</keyword>
<feature type="coiled-coil region" evidence="13">
    <location>
        <begin position="344"/>
        <end position="529"/>
    </location>
</feature>
<dbReference type="GO" id="GO:0010604">
    <property type="term" value="P:positive regulation of macromolecule metabolic process"/>
    <property type="evidence" value="ECO:0007669"/>
    <property type="project" value="UniProtKB-ARBA"/>
</dbReference>
<accession>H3BBY7</accession>
<feature type="region of interest" description="Disordered" evidence="14">
    <location>
        <begin position="93"/>
        <end position="112"/>
    </location>
</feature>
<evidence type="ECO:0000259" key="15">
    <source>
        <dbReference type="Pfam" id="PF16516"/>
    </source>
</evidence>
<keyword evidence="5" id="KW-0597">Phosphoprotein</keyword>
<dbReference type="EMBL" id="AFYH01013186">
    <property type="status" value="NOT_ANNOTATED_CDS"/>
    <property type="molecule type" value="Genomic_DNA"/>
</dbReference>
<reference evidence="16" key="3">
    <citation type="submission" date="2025-09" db="UniProtKB">
        <authorList>
            <consortium name="Ensembl"/>
        </authorList>
    </citation>
    <scope>IDENTIFICATION</scope>
</reference>
<evidence type="ECO:0000256" key="1">
    <source>
        <dbReference type="ARBA" id="ARBA00004123"/>
    </source>
</evidence>
<dbReference type="GO" id="GO:0006954">
    <property type="term" value="P:inflammatory response"/>
    <property type="evidence" value="ECO:0007669"/>
    <property type="project" value="UniProtKB-KW"/>
</dbReference>
<organism evidence="16 17">
    <name type="scientific">Latimeria chalumnae</name>
    <name type="common">Coelacanth</name>
    <dbReference type="NCBI Taxonomy" id="7897"/>
    <lineage>
        <taxon>Eukaryota</taxon>
        <taxon>Metazoa</taxon>
        <taxon>Chordata</taxon>
        <taxon>Craniata</taxon>
        <taxon>Vertebrata</taxon>
        <taxon>Euteleostomi</taxon>
        <taxon>Coelacanthiformes</taxon>
        <taxon>Coelacanthidae</taxon>
        <taxon>Latimeria</taxon>
    </lineage>
</organism>
<protein>
    <recommendedName>
        <fullName evidence="9">TNFAIP3-interacting protein 1</fullName>
    </recommendedName>
    <alternativeName>
        <fullName evidence="11">A20-binding inhibitor of NF-kappa-B activation 1</fullName>
    </alternativeName>
    <alternativeName>
        <fullName evidence="12">Nef-associated factor 1</fullName>
    </alternativeName>
    <alternativeName>
        <fullName evidence="10">Virion-associated nuclear shuttling protein</fullName>
    </alternativeName>
</protein>
<dbReference type="GO" id="GO:0006357">
    <property type="term" value="P:regulation of transcription by RNA polymerase II"/>
    <property type="evidence" value="ECO:0007669"/>
    <property type="project" value="TreeGrafter"/>
</dbReference>
<evidence type="ECO:0000256" key="2">
    <source>
        <dbReference type="ARBA" id="ARBA00004496"/>
    </source>
</evidence>
<dbReference type="Proteomes" id="UP000008672">
    <property type="component" value="Unassembled WGS sequence"/>
</dbReference>
<keyword evidence="17" id="KW-1185">Reference proteome</keyword>
<dbReference type="FunFam" id="1.20.5.990:FF:000001">
    <property type="entry name" value="TNFAIP3 interacting protein 1"/>
    <property type="match status" value="1"/>
</dbReference>
<evidence type="ECO:0000256" key="7">
    <source>
        <dbReference type="ARBA" id="ARBA00023198"/>
    </source>
</evidence>
<dbReference type="PANTHER" id="PTHR31882">
    <property type="entry name" value="TNFAIP3-INTERACTING PROTEIN COILED COIL FAMILY MEMBER"/>
    <property type="match status" value="1"/>
</dbReference>
<keyword evidence="3" id="KW-0488">Methylation</keyword>
<evidence type="ECO:0000256" key="4">
    <source>
        <dbReference type="ARBA" id="ARBA00022490"/>
    </source>
</evidence>
<feature type="coiled-coil region" evidence="13">
    <location>
        <begin position="217"/>
        <end position="251"/>
    </location>
</feature>
<feature type="region of interest" description="Disordered" evidence="14">
    <location>
        <begin position="1"/>
        <end position="27"/>
    </location>
</feature>
<dbReference type="InParanoid" id="H3BBY7"/>
<keyword evidence="4" id="KW-0963">Cytoplasm</keyword>
<evidence type="ECO:0000256" key="11">
    <source>
        <dbReference type="ARBA" id="ARBA00079468"/>
    </source>
</evidence>
<name>H3BBY7_LATCH</name>
<dbReference type="OMA" id="ERGNMEG"/>